<evidence type="ECO:0000313" key="5">
    <source>
        <dbReference type="EMBL" id="QDL37509.1"/>
    </source>
</evidence>
<dbReference type="AlphaFoldDB" id="A0A515DAT3"/>
<protein>
    <recommendedName>
        <fullName evidence="3">Cytokinin riboside 5'-monophosphate phosphoribohydrolase</fullName>
        <ecNumber evidence="3">3.2.2.n1</ecNumber>
    </recommendedName>
</protein>
<evidence type="ECO:0000256" key="4">
    <source>
        <dbReference type="SAM" id="MobiDB-lite"/>
    </source>
</evidence>
<name>A0A515DAT3_9BURK</name>
<dbReference type="GO" id="GO:0008714">
    <property type="term" value="F:AMP nucleosidase activity"/>
    <property type="evidence" value="ECO:0007669"/>
    <property type="project" value="UniProtKB-EC"/>
</dbReference>
<dbReference type="Proteomes" id="UP000316798">
    <property type="component" value="Chromosome"/>
</dbReference>
<dbReference type="OrthoDB" id="9801098at2"/>
<comment type="similarity">
    <text evidence="2 3">Belongs to the LOG family.</text>
</comment>
<dbReference type="InterPro" id="IPR031100">
    <property type="entry name" value="LOG_fam"/>
</dbReference>
<evidence type="ECO:0000256" key="1">
    <source>
        <dbReference type="ARBA" id="ARBA00000274"/>
    </source>
</evidence>
<dbReference type="GO" id="GO:0009691">
    <property type="term" value="P:cytokinin biosynthetic process"/>
    <property type="evidence" value="ECO:0007669"/>
    <property type="project" value="UniProtKB-UniRule"/>
</dbReference>
<keyword evidence="3" id="KW-0203">Cytokinin biosynthesis</keyword>
<accession>A0A515DAT3</accession>
<dbReference type="Pfam" id="PF03641">
    <property type="entry name" value="Lysine_decarbox"/>
    <property type="match status" value="1"/>
</dbReference>
<sequence>MSAAPGRPQASSRRSAQHEGAPASPAFSICVYCGSRAGSRTEFSAAATAVGSWIGSHGGQLVYGGGRNGLMGIVAHATLQAGGQVIGIIPKALVEKELADHDCTELYIVDTMHERKRMMAERADAFLALPGGIGTFEEFFEAWTWRQLGYHDKPVGLLNIAGYYDRLLEFLRASVEQQFMGDWQMTLMREGAEPAALLRELVQSAGLSPQPRLDAI</sequence>
<keyword evidence="6" id="KW-1185">Reference proteome</keyword>
<reference evidence="5 6" key="1">
    <citation type="submission" date="2019-01" db="EMBL/GenBank/DDBJ databases">
        <title>Genomic insights into a novel species Rhodoferax sp.</title>
        <authorList>
            <person name="Jin L."/>
        </authorList>
    </citation>
    <scope>NUCLEOTIDE SEQUENCE [LARGE SCALE GENOMIC DNA]</scope>
    <source>
        <strain evidence="5 6">CHu59-6-5</strain>
    </source>
</reference>
<keyword evidence="3" id="KW-0378">Hydrolase</keyword>
<evidence type="ECO:0000313" key="6">
    <source>
        <dbReference type="Proteomes" id="UP000316798"/>
    </source>
</evidence>
<dbReference type="NCBIfam" id="TIGR00730">
    <property type="entry name" value="Rossman fold protein, TIGR00730 family"/>
    <property type="match status" value="1"/>
</dbReference>
<proteinExistence type="inferred from homology"/>
<dbReference type="PANTHER" id="PTHR31223:SF70">
    <property type="entry name" value="LOG FAMILY PROTEIN YJL055W"/>
    <property type="match status" value="1"/>
</dbReference>
<dbReference type="GO" id="GO:0005829">
    <property type="term" value="C:cytosol"/>
    <property type="evidence" value="ECO:0007669"/>
    <property type="project" value="TreeGrafter"/>
</dbReference>
<organism evidence="5 6">
    <name type="scientific">Rhodoferax sediminis</name>
    <dbReference type="NCBI Taxonomy" id="2509614"/>
    <lineage>
        <taxon>Bacteria</taxon>
        <taxon>Pseudomonadati</taxon>
        <taxon>Pseudomonadota</taxon>
        <taxon>Betaproteobacteria</taxon>
        <taxon>Burkholderiales</taxon>
        <taxon>Comamonadaceae</taxon>
        <taxon>Rhodoferax</taxon>
    </lineage>
</organism>
<comment type="catalytic activity">
    <reaction evidence="1">
        <text>AMP + H2O = D-ribose 5-phosphate + adenine</text>
        <dbReference type="Rhea" id="RHEA:20129"/>
        <dbReference type="ChEBI" id="CHEBI:15377"/>
        <dbReference type="ChEBI" id="CHEBI:16708"/>
        <dbReference type="ChEBI" id="CHEBI:78346"/>
        <dbReference type="ChEBI" id="CHEBI:456215"/>
        <dbReference type="EC" id="3.2.2.4"/>
    </reaction>
</comment>
<dbReference type="InterPro" id="IPR005269">
    <property type="entry name" value="LOG"/>
</dbReference>
<gene>
    <name evidence="5" type="ORF">EUB48_09700</name>
</gene>
<evidence type="ECO:0000256" key="2">
    <source>
        <dbReference type="ARBA" id="ARBA00006763"/>
    </source>
</evidence>
<dbReference type="EC" id="3.2.2.n1" evidence="3"/>
<dbReference type="EMBL" id="CP035503">
    <property type="protein sequence ID" value="QDL37509.1"/>
    <property type="molecule type" value="Genomic_DNA"/>
</dbReference>
<dbReference type="SUPFAM" id="SSF102405">
    <property type="entry name" value="MCP/YpsA-like"/>
    <property type="match status" value="1"/>
</dbReference>
<dbReference type="KEGG" id="rhf:EUB48_09700"/>
<dbReference type="Gene3D" id="3.40.50.450">
    <property type="match status" value="1"/>
</dbReference>
<feature type="region of interest" description="Disordered" evidence="4">
    <location>
        <begin position="1"/>
        <end position="20"/>
    </location>
</feature>
<dbReference type="RefSeq" id="WP_142818676.1">
    <property type="nucleotide sequence ID" value="NZ_CP035503.1"/>
</dbReference>
<evidence type="ECO:0000256" key="3">
    <source>
        <dbReference type="RuleBase" id="RU363015"/>
    </source>
</evidence>
<dbReference type="PANTHER" id="PTHR31223">
    <property type="entry name" value="LOG FAMILY PROTEIN YJL055W"/>
    <property type="match status" value="1"/>
</dbReference>